<proteinExistence type="predicted"/>
<organism evidence="3 4">
    <name type="scientific">Glossina morsitans morsitans</name>
    <name type="common">Savannah tsetse fly</name>
    <dbReference type="NCBI Taxonomy" id="37546"/>
    <lineage>
        <taxon>Eukaryota</taxon>
        <taxon>Metazoa</taxon>
        <taxon>Ecdysozoa</taxon>
        <taxon>Arthropoda</taxon>
        <taxon>Hexapoda</taxon>
        <taxon>Insecta</taxon>
        <taxon>Pterygota</taxon>
        <taxon>Neoptera</taxon>
        <taxon>Endopterygota</taxon>
        <taxon>Diptera</taxon>
        <taxon>Brachycera</taxon>
        <taxon>Muscomorpha</taxon>
        <taxon>Hippoboscoidea</taxon>
        <taxon>Glossinidae</taxon>
        <taxon>Glossina</taxon>
    </lineage>
</organism>
<reference evidence="3" key="1">
    <citation type="submission" date="2025-05" db="UniProtKB">
        <authorList>
            <consortium name="EnsemblMetazoa"/>
        </authorList>
    </citation>
    <scope>IDENTIFICATION</scope>
    <source>
        <strain evidence="3">Yale</strain>
    </source>
</reference>
<keyword evidence="2" id="KW-0732">Signal</keyword>
<feature type="chain" id="PRO_5045231607" evidence="2">
    <location>
        <begin position="31"/>
        <end position="80"/>
    </location>
</feature>
<dbReference type="EnsemblMetazoa" id="GMOY014060.R1205">
    <property type="protein sequence ID" value="GMOY014060.P1205"/>
    <property type="gene ID" value="GMOY014060"/>
</dbReference>
<dbReference type="Proteomes" id="UP000092444">
    <property type="component" value="Unassembled WGS sequence"/>
</dbReference>
<feature type="compositionally biased region" description="Low complexity" evidence="1">
    <location>
        <begin position="42"/>
        <end position="80"/>
    </location>
</feature>
<dbReference type="EMBL" id="CCAG010013928">
    <property type="status" value="NOT_ANNOTATED_CDS"/>
    <property type="molecule type" value="Genomic_DNA"/>
</dbReference>
<feature type="signal peptide" evidence="2">
    <location>
        <begin position="1"/>
        <end position="30"/>
    </location>
</feature>
<protein>
    <submittedName>
        <fullName evidence="3">Uncharacterized protein</fullName>
    </submittedName>
</protein>
<evidence type="ECO:0000313" key="4">
    <source>
        <dbReference type="Proteomes" id="UP000092444"/>
    </source>
</evidence>
<name>A0ABK9NFV7_GLOMM</name>
<feature type="region of interest" description="Disordered" evidence="1">
    <location>
        <begin position="28"/>
        <end position="80"/>
    </location>
</feature>
<accession>A0ABK9NFV7</accession>
<evidence type="ECO:0000313" key="3">
    <source>
        <dbReference type="EnsemblMetazoa" id="GMOY014060.P1205"/>
    </source>
</evidence>
<sequence>MFVQLIVSTQHTHVSLVTFLLLTMLNPTRTFQTERRPHTMQNTTKSTYNSNKNNNNNADGDTYNNNNDNSRSSSSSSSTL</sequence>
<keyword evidence="4" id="KW-1185">Reference proteome</keyword>
<evidence type="ECO:0000256" key="1">
    <source>
        <dbReference type="SAM" id="MobiDB-lite"/>
    </source>
</evidence>
<evidence type="ECO:0000256" key="2">
    <source>
        <dbReference type="SAM" id="SignalP"/>
    </source>
</evidence>